<evidence type="ECO:0000313" key="13">
    <source>
        <dbReference type="Proteomes" id="UP000198606"/>
    </source>
</evidence>
<evidence type="ECO:0000256" key="5">
    <source>
        <dbReference type="ARBA" id="ARBA00022475"/>
    </source>
</evidence>
<dbReference type="Proteomes" id="UP000198606">
    <property type="component" value="Unassembled WGS sequence"/>
</dbReference>
<evidence type="ECO:0000256" key="2">
    <source>
        <dbReference type="ARBA" id="ARBA00004533"/>
    </source>
</evidence>
<gene>
    <name evidence="12" type="ORF">SAMN05216588_103358</name>
</gene>
<organism evidence="12 13">
    <name type="scientific">Phytopseudomonas flavescens</name>
    <dbReference type="NCBI Taxonomy" id="29435"/>
    <lineage>
        <taxon>Bacteria</taxon>
        <taxon>Pseudomonadati</taxon>
        <taxon>Pseudomonadota</taxon>
        <taxon>Gammaproteobacteria</taxon>
        <taxon>Pseudomonadales</taxon>
        <taxon>Pseudomonadaceae</taxon>
        <taxon>Phytopseudomonas</taxon>
    </lineage>
</organism>
<accession>A0A1G8AY48</accession>
<comment type="subcellular location">
    <subcellularLocation>
        <location evidence="2">Cell inner membrane</location>
    </subcellularLocation>
    <subcellularLocation>
        <location evidence="3">Cell membrane</location>
        <topology evidence="3">Multi-pass membrane protein</topology>
    </subcellularLocation>
</comment>
<evidence type="ECO:0000256" key="9">
    <source>
        <dbReference type="ARBA" id="ARBA00034247"/>
    </source>
</evidence>
<dbReference type="InterPro" id="IPR043128">
    <property type="entry name" value="Rev_trsase/Diguanyl_cyclase"/>
</dbReference>
<evidence type="ECO:0000256" key="7">
    <source>
        <dbReference type="ARBA" id="ARBA00022989"/>
    </source>
</evidence>
<dbReference type="InterPro" id="IPR029151">
    <property type="entry name" value="Sensor-like_sf"/>
</dbReference>
<dbReference type="CDD" id="cd18773">
    <property type="entry name" value="PDC1_HK_sensor"/>
    <property type="match status" value="1"/>
</dbReference>
<comment type="catalytic activity">
    <reaction evidence="9">
        <text>2 GTP = 3',3'-c-di-GMP + 2 diphosphate</text>
        <dbReference type="Rhea" id="RHEA:24898"/>
        <dbReference type="ChEBI" id="CHEBI:33019"/>
        <dbReference type="ChEBI" id="CHEBI:37565"/>
        <dbReference type="ChEBI" id="CHEBI:58805"/>
        <dbReference type="EC" id="2.7.7.65"/>
    </reaction>
</comment>
<dbReference type="STRING" id="29435.SAMN05216588_103358"/>
<dbReference type="PANTHER" id="PTHR45138">
    <property type="entry name" value="REGULATORY COMPONENTS OF SENSORY TRANSDUCTION SYSTEM"/>
    <property type="match status" value="1"/>
</dbReference>
<evidence type="ECO:0000256" key="6">
    <source>
        <dbReference type="ARBA" id="ARBA00022692"/>
    </source>
</evidence>
<dbReference type="SUPFAM" id="SSF103190">
    <property type="entry name" value="Sensory domain-like"/>
    <property type="match status" value="2"/>
</dbReference>
<evidence type="ECO:0000256" key="10">
    <source>
        <dbReference type="SAM" id="Phobius"/>
    </source>
</evidence>
<keyword evidence="6 10" id="KW-0812">Transmembrane</keyword>
<dbReference type="SUPFAM" id="SSF55073">
    <property type="entry name" value="Nucleotide cyclase"/>
    <property type="match status" value="1"/>
</dbReference>
<dbReference type="FunFam" id="3.30.70.270:FF:000001">
    <property type="entry name" value="Diguanylate cyclase domain protein"/>
    <property type="match status" value="1"/>
</dbReference>
<dbReference type="InterPro" id="IPR050469">
    <property type="entry name" value="Diguanylate_Cyclase"/>
</dbReference>
<comment type="cofactor">
    <cofactor evidence="1">
        <name>Mg(2+)</name>
        <dbReference type="ChEBI" id="CHEBI:18420"/>
    </cofactor>
</comment>
<dbReference type="PROSITE" id="PS50887">
    <property type="entry name" value="GGDEF"/>
    <property type="match status" value="1"/>
</dbReference>
<dbReference type="InterPro" id="IPR029787">
    <property type="entry name" value="Nucleotide_cyclase"/>
</dbReference>
<dbReference type="Gene3D" id="3.30.70.270">
    <property type="match status" value="1"/>
</dbReference>
<dbReference type="Pfam" id="PF00990">
    <property type="entry name" value="GGDEF"/>
    <property type="match status" value="1"/>
</dbReference>
<dbReference type="NCBIfam" id="TIGR00254">
    <property type="entry name" value="GGDEF"/>
    <property type="match status" value="1"/>
</dbReference>
<keyword evidence="7 10" id="KW-1133">Transmembrane helix</keyword>
<dbReference type="InterPro" id="IPR033479">
    <property type="entry name" value="dCache_1"/>
</dbReference>
<evidence type="ECO:0000256" key="8">
    <source>
        <dbReference type="ARBA" id="ARBA00023136"/>
    </source>
</evidence>
<dbReference type="Pfam" id="PF02743">
    <property type="entry name" value="dCache_1"/>
    <property type="match status" value="1"/>
</dbReference>
<feature type="domain" description="GGDEF" evidence="11">
    <location>
        <begin position="387"/>
        <end position="517"/>
    </location>
</feature>
<dbReference type="PANTHER" id="PTHR45138:SF9">
    <property type="entry name" value="DIGUANYLATE CYCLASE DGCM-RELATED"/>
    <property type="match status" value="1"/>
</dbReference>
<dbReference type="EMBL" id="FNDG01000003">
    <property type="protein sequence ID" value="SDH25736.1"/>
    <property type="molecule type" value="Genomic_DNA"/>
</dbReference>
<feature type="transmembrane region" description="Helical" evidence="10">
    <location>
        <begin position="277"/>
        <end position="300"/>
    </location>
</feature>
<reference evidence="12 13" key="1">
    <citation type="submission" date="2016-10" db="EMBL/GenBank/DDBJ databases">
        <authorList>
            <person name="de Groot N.N."/>
        </authorList>
    </citation>
    <scope>NUCLEOTIDE SEQUENCE [LARGE SCALE GENOMIC DNA]</scope>
    <source>
        <strain evidence="12 13">LMG 18387</strain>
    </source>
</reference>
<dbReference type="CDD" id="cd01949">
    <property type="entry name" value="GGDEF"/>
    <property type="match status" value="1"/>
</dbReference>
<dbReference type="InterPro" id="IPR000160">
    <property type="entry name" value="GGDEF_dom"/>
</dbReference>
<dbReference type="RefSeq" id="WP_084303829.1">
    <property type="nucleotide sequence ID" value="NZ_FNDG01000003.1"/>
</dbReference>
<sequence>MIRIDLRQLILSLTLLSVAATLANALYSSYRVQEDLLVSTTLEANRVYATKLAASTDRFLAATQQRLAFASGEIKQQLDQPAALQLMTKRLLLETSSFNSVLIVDADGRVVGCSPESLHLGGTLLRSEGNSAALRERQPLISQPFMSTTGKLVVTVSQPLFDVSGRYRGYLSGVIYLQCDSILHSLLGEHYYRDGSYLYVVDSQRRLIYHRDVARLGSTVNDNPAIEQVIAGQEGSMQLRNSQGVDMLVGYAPLQSAGWGVVAQRPLAATLAQLDGLLWRTVANILPMLLLSLLLIWWLARRIALPLWQMARNAREMESPGARETLEQVSAWYFEAAQLKQSLLAGLSRVNSKIHRLNHESLTDQLTGLCNRRGMESVLGEWTAAGRRIAVIVLDIDHFKQVNDAHGHDMGDRILQELAHVMRACARAEDLLCRSGGEEFAIFLPDDGLDSALEVAERLRRAVAEYPFASDGQITISLGLAHFPDSAALMDDVLKQADRALYQAKAEGRNRSVVARVD</sequence>
<dbReference type="CDD" id="cd18774">
    <property type="entry name" value="PDC2_HK_sensor"/>
    <property type="match status" value="1"/>
</dbReference>
<evidence type="ECO:0000259" key="11">
    <source>
        <dbReference type="PROSITE" id="PS50887"/>
    </source>
</evidence>
<keyword evidence="5" id="KW-1003">Cell membrane</keyword>
<dbReference type="SMART" id="SM00267">
    <property type="entry name" value="GGDEF"/>
    <property type="match status" value="1"/>
</dbReference>
<dbReference type="GO" id="GO:0052621">
    <property type="term" value="F:diguanylate cyclase activity"/>
    <property type="evidence" value="ECO:0007669"/>
    <property type="project" value="UniProtKB-EC"/>
</dbReference>
<evidence type="ECO:0000256" key="4">
    <source>
        <dbReference type="ARBA" id="ARBA00012528"/>
    </source>
</evidence>
<dbReference type="EC" id="2.7.7.65" evidence="4"/>
<protein>
    <recommendedName>
        <fullName evidence="4">diguanylate cyclase</fullName>
        <ecNumber evidence="4">2.7.7.65</ecNumber>
    </recommendedName>
</protein>
<proteinExistence type="predicted"/>
<dbReference type="Gene3D" id="3.30.450.20">
    <property type="entry name" value="PAS domain"/>
    <property type="match status" value="1"/>
</dbReference>
<evidence type="ECO:0000256" key="1">
    <source>
        <dbReference type="ARBA" id="ARBA00001946"/>
    </source>
</evidence>
<dbReference type="AlphaFoldDB" id="A0A1G8AY48"/>
<name>A0A1G8AY48_9GAMM</name>
<dbReference type="GO" id="GO:0005886">
    <property type="term" value="C:plasma membrane"/>
    <property type="evidence" value="ECO:0007669"/>
    <property type="project" value="UniProtKB-SubCell"/>
</dbReference>
<evidence type="ECO:0000313" key="12">
    <source>
        <dbReference type="EMBL" id="SDH25736.1"/>
    </source>
</evidence>
<keyword evidence="8 10" id="KW-0472">Membrane</keyword>
<evidence type="ECO:0000256" key="3">
    <source>
        <dbReference type="ARBA" id="ARBA00004651"/>
    </source>
</evidence>